<evidence type="ECO:0000256" key="1">
    <source>
        <dbReference type="SAM" id="Phobius"/>
    </source>
</evidence>
<gene>
    <name evidence="2" type="ORF">ARMSODRAFT_1026802</name>
</gene>
<keyword evidence="1" id="KW-1133">Transmembrane helix</keyword>
<feature type="transmembrane region" description="Helical" evidence="1">
    <location>
        <begin position="82"/>
        <end position="105"/>
    </location>
</feature>
<keyword evidence="1" id="KW-0472">Membrane</keyword>
<name>A0A2H3B2B7_9AGAR</name>
<dbReference type="AlphaFoldDB" id="A0A2H3B2B7"/>
<organism evidence="2 3">
    <name type="scientific">Armillaria solidipes</name>
    <dbReference type="NCBI Taxonomy" id="1076256"/>
    <lineage>
        <taxon>Eukaryota</taxon>
        <taxon>Fungi</taxon>
        <taxon>Dikarya</taxon>
        <taxon>Basidiomycota</taxon>
        <taxon>Agaricomycotina</taxon>
        <taxon>Agaricomycetes</taxon>
        <taxon>Agaricomycetidae</taxon>
        <taxon>Agaricales</taxon>
        <taxon>Marasmiineae</taxon>
        <taxon>Physalacriaceae</taxon>
        <taxon>Armillaria</taxon>
    </lineage>
</organism>
<protein>
    <recommendedName>
        <fullName evidence="4">G-protein coupled receptors family 1 profile domain-containing protein</fullName>
    </recommendedName>
</protein>
<feature type="transmembrane region" description="Helical" evidence="1">
    <location>
        <begin position="42"/>
        <end position="62"/>
    </location>
</feature>
<evidence type="ECO:0008006" key="4">
    <source>
        <dbReference type="Google" id="ProtNLM"/>
    </source>
</evidence>
<feature type="transmembrane region" description="Helical" evidence="1">
    <location>
        <begin position="112"/>
        <end position="138"/>
    </location>
</feature>
<keyword evidence="1" id="KW-0812">Transmembrane</keyword>
<feature type="transmembrane region" description="Helical" evidence="1">
    <location>
        <begin position="15"/>
        <end position="35"/>
    </location>
</feature>
<keyword evidence="3" id="KW-1185">Reference proteome</keyword>
<dbReference type="EMBL" id="KZ293491">
    <property type="protein sequence ID" value="PBK60138.1"/>
    <property type="molecule type" value="Genomic_DNA"/>
</dbReference>
<evidence type="ECO:0000313" key="2">
    <source>
        <dbReference type="EMBL" id="PBK60138.1"/>
    </source>
</evidence>
<sequence length="292" mass="32239">MDTYADQSVVATFNFLQLLGLALQLAVLVPALFSARIHRMRTWYIMIIAGMVYNFCYIPLMILGEQLGPAPSFALCLLQSNLIYGAPVLLVSFSLAFVVEVFLVLRNAIHKIPLSLSTCTHTLLLAVPLLIYLVVFFADLLMGLQQPKTIERDECNLYCHSSSPLPTLITAVFVLIEASTMITLEVYMAVVLWKTKRRLKAAGLNDNVSAIFPLSLFYRTLTFAVYILIGIGLSASIIPSPTDDSPVWKLILTTPPIVMSLSFGIQKDTIAFYCCRKKSVCGEGMASNKSPV</sequence>
<reference evidence="3" key="1">
    <citation type="journal article" date="2017" name="Nat. Ecol. Evol.">
        <title>Genome expansion and lineage-specific genetic innovations in the forest pathogenic fungi Armillaria.</title>
        <authorList>
            <person name="Sipos G."/>
            <person name="Prasanna A.N."/>
            <person name="Walter M.C."/>
            <person name="O'Connor E."/>
            <person name="Balint B."/>
            <person name="Krizsan K."/>
            <person name="Kiss B."/>
            <person name="Hess J."/>
            <person name="Varga T."/>
            <person name="Slot J."/>
            <person name="Riley R."/>
            <person name="Boka B."/>
            <person name="Rigling D."/>
            <person name="Barry K."/>
            <person name="Lee J."/>
            <person name="Mihaltcheva S."/>
            <person name="LaButti K."/>
            <person name="Lipzen A."/>
            <person name="Waldron R."/>
            <person name="Moloney N.M."/>
            <person name="Sperisen C."/>
            <person name="Kredics L."/>
            <person name="Vagvoelgyi C."/>
            <person name="Patrignani A."/>
            <person name="Fitzpatrick D."/>
            <person name="Nagy I."/>
            <person name="Doyle S."/>
            <person name="Anderson J.B."/>
            <person name="Grigoriev I.V."/>
            <person name="Gueldener U."/>
            <person name="Muensterkoetter M."/>
            <person name="Nagy L.G."/>
        </authorList>
    </citation>
    <scope>NUCLEOTIDE SEQUENCE [LARGE SCALE GENOMIC DNA]</scope>
    <source>
        <strain evidence="3">28-4</strain>
    </source>
</reference>
<feature type="transmembrane region" description="Helical" evidence="1">
    <location>
        <begin position="168"/>
        <end position="195"/>
    </location>
</feature>
<feature type="transmembrane region" description="Helical" evidence="1">
    <location>
        <begin position="216"/>
        <end position="238"/>
    </location>
</feature>
<accession>A0A2H3B2B7</accession>
<dbReference type="STRING" id="1076256.A0A2H3B2B7"/>
<proteinExistence type="predicted"/>
<dbReference type="Proteomes" id="UP000218334">
    <property type="component" value="Unassembled WGS sequence"/>
</dbReference>
<evidence type="ECO:0000313" key="3">
    <source>
        <dbReference type="Proteomes" id="UP000218334"/>
    </source>
</evidence>